<dbReference type="EMBL" id="JACATZ010000001">
    <property type="protein sequence ID" value="NWJ44287.1"/>
    <property type="molecule type" value="Genomic_DNA"/>
</dbReference>
<evidence type="ECO:0000313" key="3">
    <source>
        <dbReference type="Proteomes" id="UP000521676"/>
    </source>
</evidence>
<evidence type="ECO:0000313" key="4">
    <source>
        <dbReference type="Proteomes" id="UP001431572"/>
    </source>
</evidence>
<protein>
    <recommendedName>
        <fullName evidence="5">DUF1080 domain-containing protein</fullName>
    </recommendedName>
</protein>
<reference evidence="1 3" key="1">
    <citation type="submission" date="2020-06" db="EMBL/GenBank/DDBJ databases">
        <title>Anoxygenic phototrophic Chloroflexota member uses a Type I reaction center.</title>
        <authorList>
            <person name="Tsuji J.M."/>
            <person name="Shaw N.A."/>
            <person name="Nagashima S."/>
            <person name="Venkiteswaran J."/>
            <person name="Schiff S.L."/>
            <person name="Hanada S."/>
            <person name="Tank M."/>
            <person name="Neufeld J.D."/>
        </authorList>
    </citation>
    <scope>NUCLEOTIDE SEQUENCE [LARGE SCALE GENOMIC DNA]</scope>
    <source>
        <strain evidence="1">L227-S17</strain>
    </source>
</reference>
<sequence>MDKQKFRKIFLNKWMALVFGLLMVITVMWRMADADAPTMSHPAQKQVKDILYSLQDSEAERASGAYFPSQGVFISLDLIRGPNSVKGRQSFEGVRDWGIYLMQTFGGKLTAVPKEENIAISVDFYDFPMFVYRQVVFISKAADIKDPSKYTIYLDGKPYGQAAGQSTQSAQVTTTAATKSTTPVATTTSAANNTAAKATTQASATTAATPAKTGPVKVQVDFTDPQAAAQQWKVINGQWAFNSGSYVQSELGKFDLVSMFTTPLAGDIKLQADIKYVQGDMGGGLIFNAPKMDTKSGAYMVSYTGKGTYLQWGYYDSTGIFQYQGGVSVQNSQDGKAHTLAVKTTGNLYEVSVNGVVLGSKIPINGTLGGYAGLLVSTSQINFDNVKVESTQ</sequence>
<organism evidence="1 3">
    <name type="scientific">Candidatus Chlorohelix allophototropha</name>
    <dbReference type="NCBI Taxonomy" id="3003348"/>
    <lineage>
        <taxon>Bacteria</taxon>
        <taxon>Bacillati</taxon>
        <taxon>Chloroflexota</taxon>
        <taxon>Chloroflexia</taxon>
        <taxon>Candidatus Chloroheliales</taxon>
        <taxon>Candidatus Chloroheliaceae</taxon>
        <taxon>Candidatus Chlorohelix</taxon>
    </lineage>
</organism>
<dbReference type="Proteomes" id="UP001431572">
    <property type="component" value="Chromosome 1"/>
</dbReference>
<reference evidence="2" key="2">
    <citation type="journal article" date="2024" name="Nature">
        <title>Anoxygenic phototroph of the Chloroflexota uses a type I reaction centre.</title>
        <authorList>
            <person name="Tsuji J.M."/>
            <person name="Shaw N.A."/>
            <person name="Nagashima S."/>
            <person name="Venkiteswaran J.J."/>
            <person name="Schiff S.L."/>
            <person name="Watanabe T."/>
            <person name="Fukui M."/>
            <person name="Hanada S."/>
            <person name="Tank M."/>
            <person name="Neufeld J.D."/>
        </authorList>
    </citation>
    <scope>NUCLEOTIDE SEQUENCE</scope>
    <source>
        <strain evidence="2">L227-S17</strain>
    </source>
</reference>
<evidence type="ECO:0000313" key="2">
    <source>
        <dbReference type="EMBL" id="WJW66182.1"/>
    </source>
</evidence>
<dbReference type="Proteomes" id="UP000521676">
    <property type="component" value="Unassembled WGS sequence"/>
</dbReference>
<evidence type="ECO:0008006" key="5">
    <source>
        <dbReference type="Google" id="ProtNLM"/>
    </source>
</evidence>
<dbReference type="Gene3D" id="2.60.120.560">
    <property type="entry name" value="Exo-inulinase, domain 1"/>
    <property type="match status" value="1"/>
</dbReference>
<dbReference type="RefSeq" id="WP_341468063.1">
    <property type="nucleotide sequence ID" value="NZ_CP128399.1"/>
</dbReference>
<accession>A0A8T7LTX2</accession>
<gene>
    <name evidence="1" type="ORF">HXX08_00265</name>
    <name evidence="2" type="ORF">OZ401_001972</name>
</gene>
<dbReference type="AlphaFoldDB" id="A0A8T7LTX2"/>
<keyword evidence="4" id="KW-1185">Reference proteome</keyword>
<name>A0A8T7LTX2_9CHLR</name>
<proteinExistence type="predicted"/>
<dbReference type="EMBL" id="CP128399">
    <property type="protein sequence ID" value="WJW66182.1"/>
    <property type="molecule type" value="Genomic_DNA"/>
</dbReference>
<evidence type="ECO:0000313" key="1">
    <source>
        <dbReference type="EMBL" id="NWJ44287.1"/>
    </source>
</evidence>